<dbReference type="EMBL" id="CYKH01000265">
    <property type="protein sequence ID" value="CUF21069.1"/>
    <property type="molecule type" value="Genomic_DNA"/>
</dbReference>
<feature type="region of interest" description="Disordered" evidence="1">
    <location>
        <begin position="73"/>
        <end position="94"/>
    </location>
</feature>
<keyword evidence="4" id="KW-1185">Reference proteome</keyword>
<feature type="compositionally biased region" description="Basic and acidic residues" evidence="1">
    <location>
        <begin position="82"/>
        <end position="92"/>
    </location>
</feature>
<feature type="transmembrane region" description="Helical" evidence="2">
    <location>
        <begin position="144"/>
        <end position="169"/>
    </location>
</feature>
<sequence>MAPSSSMSPIHSPPPNSSNIGSTDVLSSVQSALASAVYTAALGGAGSLGRGAVPALQRAVASLRLAARCKATTNNSANGSSHDGDGKTEKQRKTTTRVSKLAIDALLLLASRLPGSLAVPYGMLLQPGIGACVALVVSSARTPASVACGVIVSIVWMMLPVYSLFAVVVRGTCS</sequence>
<dbReference type="Proteomes" id="UP000051952">
    <property type="component" value="Unassembled WGS sequence"/>
</dbReference>
<keyword evidence="2 3" id="KW-0812">Transmembrane</keyword>
<dbReference type="VEuPathDB" id="TriTrypDB:BSAL_60210"/>
<name>A0A0S4IS98_BODSA</name>
<feature type="region of interest" description="Disordered" evidence="1">
    <location>
        <begin position="1"/>
        <end position="23"/>
    </location>
</feature>
<protein>
    <submittedName>
        <fullName evidence="3">Transmembrane protein, putative</fullName>
    </submittedName>
</protein>
<evidence type="ECO:0000313" key="3">
    <source>
        <dbReference type="EMBL" id="CUF21069.1"/>
    </source>
</evidence>
<keyword evidence="2" id="KW-0472">Membrane</keyword>
<gene>
    <name evidence="3" type="ORF">BSAL_60210</name>
</gene>
<reference evidence="4" key="1">
    <citation type="submission" date="2015-09" db="EMBL/GenBank/DDBJ databases">
        <authorList>
            <consortium name="Pathogen Informatics"/>
        </authorList>
    </citation>
    <scope>NUCLEOTIDE SEQUENCE [LARGE SCALE GENOMIC DNA]</scope>
    <source>
        <strain evidence="4">Lake Konstanz</strain>
    </source>
</reference>
<accession>A0A0S4IS98</accession>
<evidence type="ECO:0000256" key="2">
    <source>
        <dbReference type="SAM" id="Phobius"/>
    </source>
</evidence>
<organism evidence="3 4">
    <name type="scientific">Bodo saltans</name>
    <name type="common">Flagellated protozoan</name>
    <dbReference type="NCBI Taxonomy" id="75058"/>
    <lineage>
        <taxon>Eukaryota</taxon>
        <taxon>Discoba</taxon>
        <taxon>Euglenozoa</taxon>
        <taxon>Kinetoplastea</taxon>
        <taxon>Metakinetoplastina</taxon>
        <taxon>Eubodonida</taxon>
        <taxon>Bodonidae</taxon>
        <taxon>Bodo</taxon>
    </lineage>
</organism>
<keyword evidence="2" id="KW-1133">Transmembrane helix</keyword>
<evidence type="ECO:0000256" key="1">
    <source>
        <dbReference type="SAM" id="MobiDB-lite"/>
    </source>
</evidence>
<feature type="compositionally biased region" description="Low complexity" evidence="1">
    <location>
        <begin position="1"/>
        <end position="10"/>
    </location>
</feature>
<proteinExistence type="predicted"/>
<dbReference type="AlphaFoldDB" id="A0A0S4IS98"/>
<evidence type="ECO:0000313" key="4">
    <source>
        <dbReference type="Proteomes" id="UP000051952"/>
    </source>
</evidence>